<dbReference type="AlphaFoldDB" id="A0A3D9D5N6"/>
<organism evidence="2 3">
    <name type="scientific">Epilithonimonas hispanica</name>
    <dbReference type="NCBI Taxonomy" id="358687"/>
    <lineage>
        <taxon>Bacteria</taxon>
        <taxon>Pseudomonadati</taxon>
        <taxon>Bacteroidota</taxon>
        <taxon>Flavobacteriia</taxon>
        <taxon>Flavobacteriales</taxon>
        <taxon>Weeksellaceae</taxon>
        <taxon>Chryseobacterium group</taxon>
        <taxon>Epilithonimonas</taxon>
    </lineage>
</organism>
<keyword evidence="1" id="KW-0812">Transmembrane</keyword>
<dbReference type="EMBL" id="QNUG01000001">
    <property type="protein sequence ID" value="REC73277.1"/>
    <property type="molecule type" value="Genomic_DNA"/>
</dbReference>
<feature type="transmembrane region" description="Helical" evidence="1">
    <location>
        <begin position="38"/>
        <end position="56"/>
    </location>
</feature>
<protein>
    <submittedName>
        <fullName evidence="2">Uncharacterized protein</fullName>
    </submittedName>
</protein>
<accession>A0A3D9D5N6</accession>
<evidence type="ECO:0000313" key="2">
    <source>
        <dbReference type="EMBL" id="REC73277.1"/>
    </source>
</evidence>
<keyword evidence="1" id="KW-0472">Membrane</keyword>
<evidence type="ECO:0000256" key="1">
    <source>
        <dbReference type="SAM" id="Phobius"/>
    </source>
</evidence>
<reference evidence="2 3" key="1">
    <citation type="journal article" date="2006" name="Int. J. Syst. Evol. Microbiol.">
        <title>Chryseobacterium hispanicum sp. nov., isolated from the drinking water distribution system of Sevilla, Spain.</title>
        <authorList>
            <person name="Gallego V."/>
            <person name="Garcia M.T."/>
            <person name="Ventosa A."/>
        </authorList>
    </citation>
    <scope>NUCLEOTIDE SEQUENCE [LARGE SCALE GENOMIC DNA]</scope>
    <source>
        <strain evidence="2 3">KCTC 22104</strain>
    </source>
</reference>
<keyword evidence="1" id="KW-1133">Transmembrane helix</keyword>
<evidence type="ECO:0000313" key="3">
    <source>
        <dbReference type="Proteomes" id="UP000256326"/>
    </source>
</evidence>
<keyword evidence="3" id="KW-1185">Reference proteome</keyword>
<dbReference type="Proteomes" id="UP000256326">
    <property type="component" value="Unassembled WGS sequence"/>
</dbReference>
<gene>
    <name evidence="2" type="ORF">DRF58_00555</name>
</gene>
<name>A0A3D9D5N6_9FLAO</name>
<comment type="caution">
    <text evidence="2">The sequence shown here is derived from an EMBL/GenBank/DDBJ whole genome shotgun (WGS) entry which is preliminary data.</text>
</comment>
<sequence>MHIIFIKYKYRYSEDIILKYAEIFLNKEKNPLKFFINYQMYIVNFIIIKICIELLLKNY</sequence>
<proteinExistence type="predicted"/>